<organism evidence="2">
    <name type="scientific">Oryza brachyantha</name>
    <name type="common">malo sina</name>
    <dbReference type="NCBI Taxonomy" id="4533"/>
    <lineage>
        <taxon>Eukaryota</taxon>
        <taxon>Viridiplantae</taxon>
        <taxon>Streptophyta</taxon>
        <taxon>Embryophyta</taxon>
        <taxon>Tracheophyta</taxon>
        <taxon>Spermatophyta</taxon>
        <taxon>Magnoliopsida</taxon>
        <taxon>Liliopsida</taxon>
        <taxon>Poales</taxon>
        <taxon>Poaceae</taxon>
        <taxon>BOP clade</taxon>
        <taxon>Oryzoideae</taxon>
        <taxon>Oryzeae</taxon>
        <taxon>Oryzinae</taxon>
        <taxon>Oryza</taxon>
    </lineage>
</organism>
<feature type="compositionally biased region" description="Basic and acidic residues" evidence="1">
    <location>
        <begin position="111"/>
        <end position="120"/>
    </location>
</feature>
<evidence type="ECO:0000256" key="1">
    <source>
        <dbReference type="SAM" id="MobiDB-lite"/>
    </source>
</evidence>
<feature type="compositionally biased region" description="Gly residues" evidence="1">
    <location>
        <begin position="8"/>
        <end position="18"/>
    </location>
</feature>
<sequence length="120" mass="12445">MGAAIGRHCGGSTEGGDTAGAVQRCGHVDVATPRLCGEPAMTTTRSCLATGRWGPVQGQGPAGVGVGDKFTPISVFWAWARNKFGVGPRSFVPNQAMTRPVANLSGDDDDESRRQSVDSL</sequence>
<proteinExistence type="predicted"/>
<accession>J3KU14</accession>
<name>J3KU14_ORYBR</name>
<dbReference type="Proteomes" id="UP000006038">
    <property type="component" value="Unassembled WGS sequence"/>
</dbReference>
<protein>
    <submittedName>
        <fullName evidence="2">Uncharacterized protein</fullName>
    </submittedName>
</protein>
<dbReference type="AlphaFoldDB" id="J3KU14"/>
<evidence type="ECO:0000313" key="3">
    <source>
        <dbReference type="Proteomes" id="UP000006038"/>
    </source>
</evidence>
<feature type="region of interest" description="Disordered" evidence="1">
    <location>
        <begin position="89"/>
        <end position="120"/>
    </location>
</feature>
<evidence type="ECO:0000313" key="2">
    <source>
        <dbReference type="EnsemblPlants" id="OB0037G10470.1"/>
    </source>
</evidence>
<dbReference type="HOGENOM" id="CLU_2053268_0_0_1"/>
<feature type="region of interest" description="Disordered" evidence="1">
    <location>
        <begin position="1"/>
        <end position="20"/>
    </location>
</feature>
<keyword evidence="3" id="KW-1185">Reference proteome</keyword>
<dbReference type="EnsemblPlants" id="OB0037G10470.1">
    <property type="protein sequence ID" value="OB0037G10470.1"/>
    <property type="gene ID" value="OB0037G10470"/>
</dbReference>
<reference evidence="2" key="1">
    <citation type="submission" date="2015-06" db="UniProtKB">
        <authorList>
            <consortium name="EnsemblPlants"/>
        </authorList>
    </citation>
    <scope>IDENTIFICATION</scope>
</reference>
<dbReference type="Gramene" id="OB0037G10470.1">
    <property type="protein sequence ID" value="OB0037G10470.1"/>
    <property type="gene ID" value="OB0037G10470"/>
</dbReference>